<feature type="domain" description="Heparan-alpha-glucosaminide N-acetyltransferase catalytic" evidence="2">
    <location>
        <begin position="8"/>
        <end position="201"/>
    </location>
</feature>
<evidence type="ECO:0000256" key="1">
    <source>
        <dbReference type="SAM" id="Phobius"/>
    </source>
</evidence>
<feature type="transmembrane region" description="Helical" evidence="1">
    <location>
        <begin position="128"/>
        <end position="150"/>
    </location>
</feature>
<dbReference type="AlphaFoldDB" id="A0A2C6DRW3"/>
<organism evidence="3 5">
    <name type="scientific">Budvicia aquatica</name>
    <dbReference type="NCBI Taxonomy" id="82979"/>
    <lineage>
        <taxon>Bacteria</taxon>
        <taxon>Pseudomonadati</taxon>
        <taxon>Pseudomonadota</taxon>
        <taxon>Gammaproteobacteria</taxon>
        <taxon>Enterobacterales</taxon>
        <taxon>Budviciaceae</taxon>
        <taxon>Budvicia</taxon>
    </lineage>
</organism>
<feature type="transmembrane region" description="Helical" evidence="1">
    <location>
        <begin position="170"/>
        <end position="192"/>
    </location>
</feature>
<evidence type="ECO:0000313" key="3">
    <source>
        <dbReference type="EMBL" id="PHI31937.1"/>
    </source>
</evidence>
<dbReference type="InterPro" id="IPR012429">
    <property type="entry name" value="HGSNAT_cat"/>
</dbReference>
<keyword evidence="1" id="KW-1133">Transmembrane helix</keyword>
<dbReference type="Proteomes" id="UP000224974">
    <property type="component" value="Unassembled WGS sequence"/>
</dbReference>
<evidence type="ECO:0000313" key="5">
    <source>
        <dbReference type="Proteomes" id="UP000224974"/>
    </source>
</evidence>
<dbReference type="Pfam" id="PF07786">
    <property type="entry name" value="HGSNAT_cat"/>
    <property type="match status" value="1"/>
</dbReference>
<feature type="transmembrane region" description="Helical" evidence="1">
    <location>
        <begin position="82"/>
        <end position="99"/>
    </location>
</feature>
<keyword evidence="1" id="KW-0812">Transmembrane</keyword>
<dbReference type="PANTHER" id="PTHR30590">
    <property type="entry name" value="INNER MEMBRANE PROTEIN"/>
    <property type="match status" value="1"/>
</dbReference>
<evidence type="ECO:0000259" key="2">
    <source>
        <dbReference type="Pfam" id="PF07786"/>
    </source>
</evidence>
<gene>
    <name evidence="3" type="ORF">CRN84_22740</name>
    <name evidence="4" type="ORF">NCTC12282_06169</name>
</gene>
<feature type="transmembrane region" description="Helical" evidence="1">
    <location>
        <begin position="12"/>
        <end position="30"/>
    </location>
</feature>
<reference evidence="4 6" key="3">
    <citation type="submission" date="2019-03" db="EMBL/GenBank/DDBJ databases">
        <authorList>
            <consortium name="Pathogen Informatics"/>
        </authorList>
    </citation>
    <scope>NUCLEOTIDE SEQUENCE [LARGE SCALE GENOMIC DNA]</scope>
    <source>
        <strain evidence="4 6">NCTC12282</strain>
    </source>
</reference>
<accession>A0A2C6DRW3</accession>
<dbReference type="RefSeq" id="WP_029096852.1">
    <property type="nucleotide sequence ID" value="NZ_CAADJA010000002.1"/>
</dbReference>
<feature type="transmembrane region" description="Helical" evidence="1">
    <location>
        <begin position="314"/>
        <end position="333"/>
    </location>
</feature>
<dbReference type="OrthoDB" id="9807744at2"/>
<protein>
    <submittedName>
        <fullName evidence="4">Predicted membrane protein</fullName>
    </submittedName>
    <submittedName>
        <fullName evidence="3">Transporter</fullName>
    </submittedName>
</protein>
<keyword evidence="5" id="KW-1185">Reference proteome</keyword>
<feature type="transmembrane region" description="Helical" evidence="1">
    <location>
        <begin position="105"/>
        <end position="121"/>
    </location>
</feature>
<dbReference type="EMBL" id="PDDX01000001">
    <property type="protein sequence ID" value="PHI31937.1"/>
    <property type="molecule type" value="Genomic_DNA"/>
</dbReference>
<proteinExistence type="predicted"/>
<dbReference type="EMBL" id="CAADJA010000002">
    <property type="protein sequence ID" value="VFS52960.1"/>
    <property type="molecule type" value="Genomic_DNA"/>
</dbReference>
<dbReference type="InterPro" id="IPR052529">
    <property type="entry name" value="Bact_Transport_Assoc"/>
</dbReference>
<name>A0A2C6DRW3_9GAMM</name>
<dbReference type="PANTHER" id="PTHR30590:SF3">
    <property type="entry name" value="HYPOTHETICAL MEMBRANE SPANNING PROTEIN"/>
    <property type="match status" value="1"/>
</dbReference>
<evidence type="ECO:0000313" key="6">
    <source>
        <dbReference type="Proteomes" id="UP000373449"/>
    </source>
</evidence>
<feature type="transmembrane region" description="Helical" evidence="1">
    <location>
        <begin position="246"/>
        <end position="266"/>
    </location>
</feature>
<feature type="transmembrane region" description="Helical" evidence="1">
    <location>
        <begin position="42"/>
        <end position="70"/>
    </location>
</feature>
<feature type="transmembrane region" description="Helical" evidence="1">
    <location>
        <begin position="204"/>
        <end position="226"/>
    </location>
</feature>
<dbReference type="Proteomes" id="UP000373449">
    <property type="component" value="Unassembled WGS sequence"/>
</dbReference>
<feature type="transmembrane region" description="Helical" evidence="1">
    <location>
        <begin position="286"/>
        <end position="308"/>
    </location>
</feature>
<evidence type="ECO:0000313" key="4">
    <source>
        <dbReference type="EMBL" id="VFS52960.1"/>
    </source>
</evidence>
<reference evidence="5" key="1">
    <citation type="submission" date="2017-09" db="EMBL/GenBank/DDBJ databases">
        <title>FDA dAtabase for Regulatory Grade micrObial Sequences (FDA-ARGOS): Supporting development and validation of Infectious Disease Dx tests.</title>
        <authorList>
            <person name="Minogue T."/>
            <person name="Wolcott M."/>
            <person name="Wasieloski L."/>
            <person name="Aguilar W."/>
            <person name="Moore D."/>
            <person name="Tallon L."/>
            <person name="Sadzewicz L."/>
            <person name="Ott S."/>
            <person name="Zhao X."/>
            <person name="Nagaraj S."/>
            <person name="Vavikolanu K."/>
            <person name="Aluvathingal J."/>
            <person name="Nadendla S."/>
            <person name="Sichtig H."/>
        </authorList>
    </citation>
    <scope>NUCLEOTIDE SEQUENCE [LARGE SCALE GENOMIC DNA]</scope>
    <source>
        <strain evidence="5">FDAARGOS_387</strain>
    </source>
</reference>
<keyword evidence="1" id="KW-0472">Membrane</keyword>
<sequence length="352" mass="39506">MTRNKQKRIYGLDLARCIALLGMVLVNFRLAMVESSDRTSGWLFSIITALEGKASALFVILAGIGLGISTTDIDWSAAQKKIFPRAILLFLIGMLNVAIFPADIIHYYAAYFLLGALCLKLPSPLLLLLIPLLSLTSVFLIDTFNFNTGWNWQTLTYSDFWTFHGFMRNLWFNGFHPVLPWLAFLIFGIYLSRLSLNTKRVQRCLLYIGLSAGLLSVLLSSQLTPYLNNHSLGWIFATSPVPPTPFYLIAAGGFATATIGLCLLLYQNFPHVRAINWLIPAGRQTLTLYIFHIILAMGTLEYLGWLYGQSLSRAVLTALIYFFSAVVFANIWAKYFRYGLLESVLAGVSKRI</sequence>
<reference evidence="3" key="2">
    <citation type="submission" date="2017-09" db="EMBL/GenBank/DDBJ databases">
        <title>FDA dAtabase for Regulatory Grade micrObial Sequences (FDA-ARGOS): Supporting development and validation of Infectious Disease Dx tests.</title>
        <authorList>
            <person name="Minogue T."/>
            <person name="Wolcott M."/>
            <person name="Wasieloski L."/>
            <person name="Aguilar W."/>
            <person name="Moore D."/>
            <person name="Tallon L.J."/>
            <person name="Sadzewicz L."/>
            <person name="Ott S."/>
            <person name="Zhao X."/>
            <person name="Nagaraj S."/>
            <person name="Vavikolanu K."/>
            <person name="Aluvathingal J."/>
            <person name="Nadendla S."/>
            <person name="Sichtig H."/>
        </authorList>
    </citation>
    <scope>NUCLEOTIDE SEQUENCE</scope>
    <source>
        <strain evidence="3">FDAARGOS_387</strain>
    </source>
</reference>
<dbReference type="STRING" id="1111728.GCA_000427805_03336"/>